<dbReference type="HOGENOM" id="CLU_619798_0_0_1"/>
<gene>
    <name evidence="3" type="ORF">PHACADRAFT_189377</name>
</gene>
<dbReference type="STRING" id="650164.K5XBB0"/>
<accession>K5XBB0</accession>
<keyword evidence="2" id="KW-0812">Transmembrane</keyword>
<dbReference type="GeneID" id="18910570"/>
<feature type="transmembrane region" description="Helical" evidence="2">
    <location>
        <begin position="12"/>
        <end position="45"/>
    </location>
</feature>
<feature type="transmembrane region" description="Helical" evidence="2">
    <location>
        <begin position="279"/>
        <end position="301"/>
    </location>
</feature>
<dbReference type="EMBL" id="JH930468">
    <property type="protein sequence ID" value="EKM60242.1"/>
    <property type="molecule type" value="Genomic_DNA"/>
</dbReference>
<dbReference type="RefSeq" id="XP_007389714.1">
    <property type="nucleotide sequence ID" value="XM_007389652.1"/>
</dbReference>
<name>K5XBB0_PHACS</name>
<keyword evidence="4" id="KW-1185">Reference proteome</keyword>
<keyword evidence="2" id="KW-0472">Membrane</keyword>
<organism evidence="3 4">
    <name type="scientific">Phanerochaete carnosa (strain HHB-10118-sp)</name>
    <name type="common">White-rot fungus</name>
    <name type="synonym">Peniophora carnosa</name>
    <dbReference type="NCBI Taxonomy" id="650164"/>
    <lineage>
        <taxon>Eukaryota</taxon>
        <taxon>Fungi</taxon>
        <taxon>Dikarya</taxon>
        <taxon>Basidiomycota</taxon>
        <taxon>Agaricomycotina</taxon>
        <taxon>Agaricomycetes</taxon>
        <taxon>Polyporales</taxon>
        <taxon>Phanerochaetaceae</taxon>
        <taxon>Phanerochaete</taxon>
    </lineage>
</organism>
<evidence type="ECO:0000313" key="4">
    <source>
        <dbReference type="Proteomes" id="UP000008370"/>
    </source>
</evidence>
<sequence>MSRLPLHPRPDCLHLLAALCMLSVLFSGGYSGIAVVFTCFFFTAASGALVNVTVDDQGVDPTSTYGISYTPNWNIGQACITCKARPDLAQAKNGTWHDATHHNPSETPQNATFDFTGFAIYVYGIFSHSKTSPISSADISFFIDGVKKGNFTFTPPAPRAHTHINGRIGGPASLVLLDYLVYSKDDGSSSTPELSDHSPTPDTSTAPETSSSSSASGIPPTPFQLRRSNQRHTSSCRKFWFELFSRRHQAYIDQHLFRASPSTPNNMVAPNHAHGLSGAMRTIVICLTTAVSLIILVLIVLARKARRHRHAASSFPHRVALPNETSEYLGRLATVGQAESPPYWEPAPSHSSASYRAERASTLQEAPRAHTSEKAAYVPAEGNSAPFSRRGQVMVADDAGEREGYVRSELAESVHPGSSLAAMTAPPMYESEAGAAPMYEDE</sequence>
<evidence type="ECO:0000256" key="1">
    <source>
        <dbReference type="SAM" id="MobiDB-lite"/>
    </source>
</evidence>
<dbReference type="OrthoDB" id="3245657at2759"/>
<feature type="compositionally biased region" description="Low complexity" evidence="1">
    <location>
        <begin position="198"/>
        <end position="218"/>
    </location>
</feature>
<evidence type="ECO:0000256" key="2">
    <source>
        <dbReference type="SAM" id="Phobius"/>
    </source>
</evidence>
<proteinExistence type="predicted"/>
<feature type="region of interest" description="Disordered" evidence="1">
    <location>
        <begin position="339"/>
        <end position="376"/>
    </location>
</feature>
<reference evidence="3 4" key="1">
    <citation type="journal article" date="2012" name="BMC Genomics">
        <title>Comparative genomics of the white-rot fungi, Phanerochaete carnosa and P. chrysosporium, to elucidate the genetic basis of the distinct wood types they colonize.</title>
        <authorList>
            <person name="Suzuki H."/>
            <person name="MacDonald J."/>
            <person name="Syed K."/>
            <person name="Salamov A."/>
            <person name="Hori C."/>
            <person name="Aerts A."/>
            <person name="Henrissat B."/>
            <person name="Wiebenga A."/>
            <person name="vanKuyk P.A."/>
            <person name="Barry K."/>
            <person name="Lindquist E."/>
            <person name="LaButti K."/>
            <person name="Lapidus A."/>
            <person name="Lucas S."/>
            <person name="Coutinho P."/>
            <person name="Gong Y."/>
            <person name="Samejima M."/>
            <person name="Mahadevan R."/>
            <person name="Abou-Zaid M."/>
            <person name="de Vries R.P."/>
            <person name="Igarashi K."/>
            <person name="Yadav J.S."/>
            <person name="Grigoriev I.V."/>
            <person name="Master E.R."/>
        </authorList>
    </citation>
    <scope>NUCLEOTIDE SEQUENCE [LARGE SCALE GENOMIC DNA]</scope>
    <source>
        <strain evidence="3 4">HHB-10118-sp</strain>
    </source>
</reference>
<keyword evidence="2" id="KW-1133">Transmembrane helix</keyword>
<dbReference type="Proteomes" id="UP000008370">
    <property type="component" value="Unassembled WGS sequence"/>
</dbReference>
<feature type="region of interest" description="Disordered" evidence="1">
    <location>
        <begin position="187"/>
        <end position="230"/>
    </location>
</feature>
<evidence type="ECO:0000313" key="3">
    <source>
        <dbReference type="EMBL" id="EKM60242.1"/>
    </source>
</evidence>
<dbReference type="KEGG" id="pco:PHACADRAFT_189377"/>
<dbReference type="AlphaFoldDB" id="K5XBB0"/>
<dbReference type="InParanoid" id="K5XBB0"/>
<protein>
    <submittedName>
        <fullName evidence="3">Uncharacterized protein</fullName>
    </submittedName>
</protein>